<protein>
    <submittedName>
        <fullName evidence="2">Uncharacterized protein</fullName>
    </submittedName>
</protein>
<name>A0ABD8ARK9_PAEAM</name>
<evidence type="ECO:0000313" key="2">
    <source>
        <dbReference type="EMBL" id="WWP20217.1"/>
    </source>
</evidence>
<organism evidence="2 3">
    <name type="scientific">Paenibacillus amylolyticus</name>
    <dbReference type="NCBI Taxonomy" id="1451"/>
    <lineage>
        <taxon>Bacteria</taxon>
        <taxon>Bacillati</taxon>
        <taxon>Bacillota</taxon>
        <taxon>Bacilli</taxon>
        <taxon>Bacillales</taxon>
        <taxon>Paenibacillaceae</taxon>
        <taxon>Paenibacillus</taxon>
    </lineage>
</organism>
<dbReference type="EMBL" id="CP145892">
    <property type="protein sequence ID" value="WWP20217.1"/>
    <property type="molecule type" value="Genomic_DNA"/>
</dbReference>
<sequence>MKQLTEYEAAKRDIIMSIVYIIGVLILFYMALEASLVVAIIICMPLEIAFIIRLIHEVKKFKKLKKNDAP</sequence>
<dbReference type="RefSeq" id="WP_036612733.1">
    <property type="nucleotide sequence ID" value="NZ_CP145892.1"/>
</dbReference>
<accession>A0ABD8ARK9</accession>
<dbReference type="Proteomes" id="UP001364764">
    <property type="component" value="Chromosome"/>
</dbReference>
<keyword evidence="1" id="KW-0472">Membrane</keyword>
<reference evidence="2 3" key="1">
    <citation type="submission" date="2024-02" db="EMBL/GenBank/DDBJ databases">
        <title>Complete sequences of two Paenibacillus sp. strains and one Lysinibacillus strain isolated from the environment on STAA medium highlight biotechnological potential.</title>
        <authorList>
            <person name="Attere S.A."/>
            <person name="Piche L.C."/>
            <person name="Intertaglia L."/>
            <person name="Lami R."/>
            <person name="Charette S.J."/>
            <person name="Vincent A.T."/>
        </authorList>
    </citation>
    <scope>NUCLEOTIDE SEQUENCE [LARGE SCALE GENOMIC DNA]</scope>
    <source>
        <strain evidence="2 3">Y5S-7</strain>
    </source>
</reference>
<feature type="transmembrane region" description="Helical" evidence="1">
    <location>
        <begin position="36"/>
        <end position="56"/>
    </location>
</feature>
<gene>
    <name evidence="2" type="ORF">V6668_27980</name>
</gene>
<feature type="transmembrane region" description="Helical" evidence="1">
    <location>
        <begin position="12"/>
        <end position="30"/>
    </location>
</feature>
<dbReference type="AlphaFoldDB" id="A0ABD8ARK9"/>
<keyword evidence="1" id="KW-0812">Transmembrane</keyword>
<dbReference type="GeneID" id="93479395"/>
<evidence type="ECO:0000313" key="3">
    <source>
        <dbReference type="Proteomes" id="UP001364764"/>
    </source>
</evidence>
<proteinExistence type="predicted"/>
<keyword evidence="1" id="KW-1133">Transmembrane helix</keyword>
<evidence type="ECO:0000256" key="1">
    <source>
        <dbReference type="SAM" id="Phobius"/>
    </source>
</evidence>